<dbReference type="InterPro" id="IPR051544">
    <property type="entry name" value="TPS_OM_transporter"/>
</dbReference>
<dbReference type="EMBL" id="CTRP01000004">
    <property type="protein sequence ID" value="CQR71231.1"/>
    <property type="molecule type" value="Genomic_DNA"/>
</dbReference>
<proteinExistence type="predicted"/>
<dbReference type="GO" id="GO:0046819">
    <property type="term" value="P:protein secretion by the type V secretion system"/>
    <property type="evidence" value="ECO:0007669"/>
    <property type="project" value="TreeGrafter"/>
</dbReference>
<evidence type="ECO:0000259" key="1">
    <source>
        <dbReference type="Pfam" id="PF03865"/>
    </source>
</evidence>
<accession>A0A0U1KV34</accession>
<evidence type="ECO:0000313" key="2">
    <source>
        <dbReference type="EMBL" id="CQR71231.1"/>
    </source>
</evidence>
<dbReference type="Gene3D" id="2.40.160.50">
    <property type="entry name" value="membrane protein fhac: a member of the omp85/tpsb transporter family"/>
    <property type="match status" value="1"/>
</dbReference>
<gene>
    <name evidence="2" type="ORF">SpAn4DRAFT_3736</name>
</gene>
<dbReference type="PANTHER" id="PTHR34597:SF1">
    <property type="entry name" value="HEME_HEMOPEXIN TRANSPORTER PROTEIN HUXB"/>
    <property type="match status" value="1"/>
</dbReference>
<dbReference type="Pfam" id="PF03865">
    <property type="entry name" value="ShlB"/>
    <property type="match status" value="1"/>
</dbReference>
<keyword evidence="3" id="KW-1185">Reference proteome</keyword>
<dbReference type="GO" id="GO:0008320">
    <property type="term" value="F:protein transmembrane transporter activity"/>
    <property type="evidence" value="ECO:0007669"/>
    <property type="project" value="TreeGrafter"/>
</dbReference>
<evidence type="ECO:0000313" key="3">
    <source>
        <dbReference type="Proteomes" id="UP000049855"/>
    </source>
</evidence>
<dbReference type="InterPro" id="IPR005565">
    <property type="entry name" value="Hemolysn_activator_HlyB_C"/>
</dbReference>
<sequence>MFNLYGSVGYDLKHLKDDNLAASSYSPRTSRLWNIGLSGNFADNWGGGGTNDFALTYYRGKLRFNDFSAAVNDATDAQTNGNFCKTVLTYQRQQYVAQNLNFNLNFTGQLADKNLDSSEKLFLGGADGVRAYPQGDASGDQGYKLTGELRWRLPGLSMNKNNLYLNTFYDYGSVMLNKRPYNTDANRRSLKGAGLGLLWTRDKDFAIRIDYAWKINDEQATDDENKSGRFWLQGVKYF</sequence>
<name>A0A0U1KV34_9FIRM</name>
<dbReference type="AlphaFoldDB" id="A0A0U1KV34"/>
<organism evidence="2 3">
    <name type="scientific">Sporomusa ovata</name>
    <dbReference type="NCBI Taxonomy" id="2378"/>
    <lineage>
        <taxon>Bacteria</taxon>
        <taxon>Bacillati</taxon>
        <taxon>Bacillota</taxon>
        <taxon>Negativicutes</taxon>
        <taxon>Selenomonadales</taxon>
        <taxon>Sporomusaceae</taxon>
        <taxon>Sporomusa</taxon>
    </lineage>
</organism>
<dbReference type="PANTHER" id="PTHR34597">
    <property type="entry name" value="SLR1661 PROTEIN"/>
    <property type="match status" value="1"/>
</dbReference>
<dbReference type="GO" id="GO:0098046">
    <property type="term" value="C:type V protein secretion system complex"/>
    <property type="evidence" value="ECO:0007669"/>
    <property type="project" value="TreeGrafter"/>
</dbReference>
<feature type="domain" description="Haemolysin activator HlyB C-terminal" evidence="1">
    <location>
        <begin position="32"/>
        <end position="197"/>
    </location>
</feature>
<protein>
    <submittedName>
        <fullName evidence="2">Hemolysin activation/secretion protein</fullName>
    </submittedName>
</protein>
<reference evidence="3" key="1">
    <citation type="submission" date="2015-03" db="EMBL/GenBank/DDBJ databases">
        <authorList>
            <person name="Nijsse Bart"/>
        </authorList>
    </citation>
    <scope>NUCLEOTIDE SEQUENCE [LARGE SCALE GENOMIC DNA]</scope>
</reference>
<dbReference type="Proteomes" id="UP000049855">
    <property type="component" value="Unassembled WGS sequence"/>
</dbReference>